<keyword evidence="11" id="KW-0807">Transducer</keyword>
<evidence type="ECO:0000256" key="8">
    <source>
        <dbReference type="ARBA" id="ARBA00023040"/>
    </source>
</evidence>
<gene>
    <name evidence="15" type="primary">TSHR</name>
    <name evidence="15" type="ORF">TNCT_86781</name>
</gene>
<feature type="transmembrane region" description="Helical" evidence="13">
    <location>
        <begin position="456"/>
        <end position="480"/>
    </location>
</feature>
<dbReference type="GO" id="GO:0007189">
    <property type="term" value="P:adenylate cyclase-activating G protein-coupled receptor signaling pathway"/>
    <property type="evidence" value="ECO:0007669"/>
    <property type="project" value="TreeGrafter"/>
</dbReference>
<keyword evidence="4" id="KW-0433">Leucine-rich repeat</keyword>
<feature type="transmembrane region" description="Helical" evidence="13">
    <location>
        <begin position="584"/>
        <end position="606"/>
    </location>
</feature>
<dbReference type="PANTHER" id="PTHR24372:SF74">
    <property type="entry name" value="LP13728P"/>
    <property type="match status" value="1"/>
</dbReference>
<dbReference type="GO" id="GO:0009755">
    <property type="term" value="P:hormone-mediated signaling pathway"/>
    <property type="evidence" value="ECO:0007669"/>
    <property type="project" value="TreeGrafter"/>
</dbReference>
<feature type="compositionally biased region" description="Low complexity" evidence="12">
    <location>
        <begin position="841"/>
        <end position="861"/>
    </location>
</feature>
<accession>A0A8X6H213</accession>
<evidence type="ECO:0000256" key="10">
    <source>
        <dbReference type="ARBA" id="ARBA00023170"/>
    </source>
</evidence>
<evidence type="ECO:0000256" key="9">
    <source>
        <dbReference type="ARBA" id="ARBA00023136"/>
    </source>
</evidence>
<dbReference type="Pfam" id="PF00001">
    <property type="entry name" value="7tm_1"/>
    <property type="match status" value="1"/>
</dbReference>
<evidence type="ECO:0000256" key="6">
    <source>
        <dbReference type="ARBA" id="ARBA00022737"/>
    </source>
</evidence>
<dbReference type="PROSITE" id="PS50262">
    <property type="entry name" value="G_PROTEIN_RECEP_F1_2"/>
    <property type="match status" value="1"/>
</dbReference>
<evidence type="ECO:0000313" key="16">
    <source>
        <dbReference type="Proteomes" id="UP000887116"/>
    </source>
</evidence>
<comment type="similarity">
    <text evidence="2">Belongs to the G-protein coupled receptor 1 family.</text>
</comment>
<evidence type="ECO:0000256" key="2">
    <source>
        <dbReference type="ARBA" id="ARBA00010663"/>
    </source>
</evidence>
<keyword evidence="10 15" id="KW-0675">Receptor</keyword>
<feature type="domain" description="G-protein coupled receptors family 1 profile" evidence="14">
    <location>
        <begin position="435"/>
        <end position="694"/>
    </location>
</feature>
<keyword evidence="9 13" id="KW-0472">Membrane</keyword>
<dbReference type="EMBL" id="BMAO01027257">
    <property type="protein sequence ID" value="GFR15538.1"/>
    <property type="molecule type" value="Genomic_DNA"/>
</dbReference>
<dbReference type="PANTHER" id="PTHR24372">
    <property type="entry name" value="GLYCOPROTEIN HORMONE RECEPTOR"/>
    <property type="match status" value="1"/>
</dbReference>
<dbReference type="GO" id="GO:0005886">
    <property type="term" value="C:plasma membrane"/>
    <property type="evidence" value="ECO:0007669"/>
    <property type="project" value="UniProtKB-SubCell"/>
</dbReference>
<keyword evidence="8" id="KW-0297">G-protein coupled receptor</keyword>
<keyword evidence="3" id="KW-1003">Cell membrane</keyword>
<dbReference type="SUPFAM" id="SSF52058">
    <property type="entry name" value="L domain-like"/>
    <property type="match status" value="1"/>
</dbReference>
<dbReference type="Gene3D" id="1.20.1070.10">
    <property type="entry name" value="Rhodopsin 7-helix transmembrane proteins"/>
    <property type="match status" value="1"/>
</dbReference>
<dbReference type="GO" id="GO:0016500">
    <property type="term" value="F:protein-hormone receptor activity"/>
    <property type="evidence" value="ECO:0007669"/>
    <property type="project" value="InterPro"/>
</dbReference>
<comment type="caution">
    <text evidence="15">The sequence shown here is derived from an EMBL/GenBank/DDBJ whole genome shotgun (WGS) entry which is preliminary data.</text>
</comment>
<feature type="region of interest" description="Disordered" evidence="12">
    <location>
        <begin position="834"/>
        <end position="875"/>
    </location>
</feature>
<dbReference type="Pfam" id="PF13855">
    <property type="entry name" value="LRR_8"/>
    <property type="match status" value="1"/>
</dbReference>
<evidence type="ECO:0000256" key="1">
    <source>
        <dbReference type="ARBA" id="ARBA00004651"/>
    </source>
</evidence>
<dbReference type="PRINTS" id="PR00373">
    <property type="entry name" value="GLYCHORMONER"/>
</dbReference>
<comment type="subcellular location">
    <subcellularLocation>
        <location evidence="1">Cell membrane</location>
        <topology evidence="1">Multi-pass membrane protein</topology>
    </subcellularLocation>
</comment>
<feature type="transmembrane region" description="Helical" evidence="13">
    <location>
        <begin position="423"/>
        <end position="444"/>
    </location>
</feature>
<feature type="transmembrane region" description="Helical" evidence="13">
    <location>
        <begin position="677"/>
        <end position="697"/>
    </location>
</feature>
<dbReference type="PRINTS" id="PR00237">
    <property type="entry name" value="GPCRRHODOPSN"/>
</dbReference>
<dbReference type="PROSITE" id="PS00237">
    <property type="entry name" value="G_PROTEIN_RECEP_F1_1"/>
    <property type="match status" value="1"/>
</dbReference>
<dbReference type="Proteomes" id="UP000887116">
    <property type="component" value="Unassembled WGS sequence"/>
</dbReference>
<evidence type="ECO:0000313" key="15">
    <source>
        <dbReference type="EMBL" id="GFR15538.1"/>
    </source>
</evidence>
<evidence type="ECO:0000256" key="4">
    <source>
        <dbReference type="ARBA" id="ARBA00022614"/>
    </source>
</evidence>
<keyword evidence="6" id="KW-0677">Repeat</keyword>
<dbReference type="Gene3D" id="3.80.10.10">
    <property type="entry name" value="Ribonuclease Inhibitor"/>
    <property type="match status" value="1"/>
</dbReference>
<evidence type="ECO:0000256" key="5">
    <source>
        <dbReference type="ARBA" id="ARBA00022692"/>
    </source>
</evidence>
<protein>
    <submittedName>
        <fullName evidence="15">Thyrotropin receptor</fullName>
    </submittedName>
</protein>
<evidence type="ECO:0000259" key="14">
    <source>
        <dbReference type="PROSITE" id="PS50262"/>
    </source>
</evidence>
<keyword evidence="7 13" id="KW-1133">Transmembrane helix</keyword>
<dbReference type="GO" id="GO:0008528">
    <property type="term" value="F:G protein-coupled peptide receptor activity"/>
    <property type="evidence" value="ECO:0007669"/>
    <property type="project" value="TreeGrafter"/>
</dbReference>
<dbReference type="InterPro" id="IPR001611">
    <property type="entry name" value="Leu-rich_rpt"/>
</dbReference>
<dbReference type="AlphaFoldDB" id="A0A8X6H213"/>
<keyword evidence="5 13" id="KW-0812">Transmembrane</keyword>
<dbReference type="SUPFAM" id="SSF81321">
    <property type="entry name" value="Family A G protein-coupled receptor-like"/>
    <property type="match status" value="1"/>
</dbReference>
<organism evidence="15 16">
    <name type="scientific">Trichonephila clavata</name>
    <name type="common">Joro spider</name>
    <name type="synonym">Nephila clavata</name>
    <dbReference type="NCBI Taxonomy" id="2740835"/>
    <lineage>
        <taxon>Eukaryota</taxon>
        <taxon>Metazoa</taxon>
        <taxon>Ecdysozoa</taxon>
        <taxon>Arthropoda</taxon>
        <taxon>Chelicerata</taxon>
        <taxon>Arachnida</taxon>
        <taxon>Araneae</taxon>
        <taxon>Araneomorphae</taxon>
        <taxon>Entelegynae</taxon>
        <taxon>Araneoidea</taxon>
        <taxon>Nephilidae</taxon>
        <taxon>Trichonephila</taxon>
    </lineage>
</organism>
<evidence type="ECO:0000256" key="7">
    <source>
        <dbReference type="ARBA" id="ARBA00022989"/>
    </source>
</evidence>
<reference evidence="15" key="1">
    <citation type="submission" date="2020-07" db="EMBL/GenBank/DDBJ databases">
        <title>Multicomponent nature underlies the extraordinary mechanical properties of spider dragline silk.</title>
        <authorList>
            <person name="Kono N."/>
            <person name="Nakamura H."/>
            <person name="Mori M."/>
            <person name="Yoshida Y."/>
            <person name="Ohtoshi R."/>
            <person name="Malay A.D."/>
            <person name="Moran D.A.P."/>
            <person name="Tomita M."/>
            <person name="Numata K."/>
            <person name="Arakawa K."/>
        </authorList>
    </citation>
    <scope>NUCLEOTIDE SEQUENCE</scope>
</reference>
<name>A0A8X6H213_TRICU</name>
<feature type="transmembrane region" description="Helical" evidence="13">
    <location>
        <begin position="542"/>
        <end position="564"/>
    </location>
</feature>
<dbReference type="CDD" id="cd15136">
    <property type="entry name" value="7tmA_Glyco_hormone_R"/>
    <property type="match status" value="1"/>
</dbReference>
<evidence type="ECO:0000256" key="12">
    <source>
        <dbReference type="SAM" id="MobiDB-lite"/>
    </source>
</evidence>
<dbReference type="InterPro" id="IPR000276">
    <property type="entry name" value="GPCR_Rhodpsn"/>
</dbReference>
<evidence type="ECO:0000256" key="11">
    <source>
        <dbReference type="ARBA" id="ARBA00023224"/>
    </source>
</evidence>
<evidence type="ECO:0000256" key="13">
    <source>
        <dbReference type="SAM" id="Phobius"/>
    </source>
</evidence>
<keyword evidence="16" id="KW-1185">Reference proteome</keyword>
<feature type="transmembrane region" description="Helical" evidence="13">
    <location>
        <begin position="500"/>
        <end position="521"/>
    </location>
</feature>
<feature type="transmembrane region" description="Helical" evidence="13">
    <location>
        <begin position="643"/>
        <end position="665"/>
    </location>
</feature>
<dbReference type="InterPro" id="IPR017452">
    <property type="entry name" value="GPCR_Rhodpsn_7TM"/>
</dbReference>
<proteinExistence type="inferred from homology"/>
<sequence>MKDGRKEEFECLVAIEFYNKIMGGVDIADQMANVYELDRKSCKWWKKHIQDALELREIEANALKECLRIRTLHITRAPKLKQVTNGVFAAHFPSFKMLRIAHSGLEVIPNMNLLKTDPTIIAMIDFDSNKIRNITSSSVKVKAENLILDHNDIEVIEDWSFHDSQIANLSLKGNRRLRLITEDAFTGLKNLRTLDLSETLIRRLPTRGLSSLEVLKMKDAFDMWELPSVLHFPDIKEAYLTYPYHCCAFKFPNTHDPWEFSRLQSLRRDVHRRFCTSTTPEDSTVQVTMPTIRKRSASSSPYLKDDAVDESDEVVYGHMVFTPSSDFNQSEGWESDLEEILRKDGCFHQAEGGFPSQLHHLNDNDNLEIDGYFHPKPVTIRPDDPVRAVCGNFARDFRKVTCYPEPDAFNPCEDVMGQWSLRVAVWFVLIAAMLGNLAVLVVILTARSTMTVSKFLMCHLAFADFCMGVYLLIIACVDIRTMGTYFNHAIEWQHGAGCQMAGFLTVFSSELSIFTLTVITLERWYAITYAIHLNRRLHLGTAAKVMILGWLYALVMAALPVLGISSYTRTSICLPMDNTDLPDLAYIICLLSAKGAAFLLICVCYAKMYLSIRVSSNSGNRDTPDLHANRAVRSDLSVAKRMAMLVFTDFACWAPIAFFGLTAVAGAPLIDVTNSKILLVFFYPLNSCSNPFLYAILTKQYRRDVMALLARIGMCRGRSSCVHGRTLSTNAHQQQRQISSVKALYRNSLGMPGNQRQVVLPSSARRLPGMTQYDTMTNDFYIHGQRSPAHYSGNISREGSPAVHRGSPHPIKNSFTKIQHPDQQLILRRVLEYPPSNGSQSTSQVTTGDHTTDTTADGPTSYDDECPATTCDTAV</sequence>
<dbReference type="FunFam" id="1.20.1070.10:FF:000181">
    <property type="entry name" value="Thyrotropin receptor"/>
    <property type="match status" value="1"/>
</dbReference>
<evidence type="ECO:0000256" key="3">
    <source>
        <dbReference type="ARBA" id="ARBA00022475"/>
    </source>
</evidence>
<dbReference type="OrthoDB" id="5981530at2759"/>
<dbReference type="InterPro" id="IPR032675">
    <property type="entry name" value="LRR_dom_sf"/>
</dbReference>
<dbReference type="InterPro" id="IPR002131">
    <property type="entry name" value="Gphrmn_rcpt_fam"/>
</dbReference>